<dbReference type="GO" id="GO:0005886">
    <property type="term" value="C:plasma membrane"/>
    <property type="evidence" value="ECO:0007669"/>
    <property type="project" value="TreeGrafter"/>
</dbReference>
<name>A0A5J4N5R7_9TREM</name>
<dbReference type="InterPro" id="IPR003193">
    <property type="entry name" value="ADP-ribosyl_cyclase"/>
</dbReference>
<protein>
    <submittedName>
        <fullName evidence="6">Uncharacterized protein</fullName>
    </submittedName>
</protein>
<comment type="caution">
    <text evidence="6">The sequence shown here is derived from an EMBL/GenBank/DDBJ whole genome shotgun (WGS) entry which is preliminary data.</text>
</comment>
<evidence type="ECO:0000313" key="6">
    <source>
        <dbReference type="EMBL" id="KAA3670710.1"/>
    </source>
</evidence>
<keyword evidence="5" id="KW-1015">Disulfide bond</keyword>
<proteinExistence type="inferred from homology"/>
<reference evidence="6 7" key="1">
    <citation type="journal article" date="2019" name="Gigascience">
        <title>Whole-genome sequence of the oriental lung fluke Paragonimus westermani.</title>
        <authorList>
            <person name="Oey H."/>
            <person name="Zakrzewski M."/>
            <person name="Narain K."/>
            <person name="Devi K.R."/>
            <person name="Agatsuma T."/>
            <person name="Nawaratna S."/>
            <person name="Gobert G.N."/>
            <person name="Jones M.K."/>
            <person name="Ragan M.A."/>
            <person name="McManus D.P."/>
            <person name="Krause L."/>
        </authorList>
    </citation>
    <scope>NUCLEOTIDE SEQUENCE [LARGE SCALE GENOMIC DNA]</scope>
    <source>
        <strain evidence="6 7">IND2009</strain>
    </source>
</reference>
<evidence type="ECO:0000256" key="1">
    <source>
        <dbReference type="ARBA" id="ARBA00005406"/>
    </source>
</evidence>
<keyword evidence="3" id="KW-0378">Hydrolase</keyword>
<keyword evidence="4" id="KW-0520">NAD</keyword>
<comment type="similarity">
    <text evidence="1">Belongs to the ADP-ribosyl cyclase family.</text>
</comment>
<dbReference type="Proteomes" id="UP000324629">
    <property type="component" value="Unassembled WGS sequence"/>
</dbReference>
<evidence type="ECO:0000256" key="5">
    <source>
        <dbReference type="ARBA" id="ARBA00023157"/>
    </source>
</evidence>
<dbReference type="Pfam" id="PF02267">
    <property type="entry name" value="Rib_hydrolayse"/>
    <property type="match status" value="1"/>
</dbReference>
<evidence type="ECO:0000256" key="4">
    <source>
        <dbReference type="ARBA" id="ARBA00023027"/>
    </source>
</evidence>
<keyword evidence="7" id="KW-1185">Reference proteome</keyword>
<dbReference type="GO" id="GO:0016740">
    <property type="term" value="F:transferase activity"/>
    <property type="evidence" value="ECO:0007669"/>
    <property type="project" value="UniProtKB-KW"/>
</dbReference>
<evidence type="ECO:0000313" key="7">
    <source>
        <dbReference type="Proteomes" id="UP000324629"/>
    </source>
</evidence>
<evidence type="ECO:0000256" key="2">
    <source>
        <dbReference type="ARBA" id="ARBA00022679"/>
    </source>
</evidence>
<dbReference type="GO" id="GO:0016849">
    <property type="term" value="F:phosphorus-oxygen lyase activity"/>
    <property type="evidence" value="ECO:0007669"/>
    <property type="project" value="TreeGrafter"/>
</dbReference>
<organism evidence="6 7">
    <name type="scientific">Paragonimus westermani</name>
    <dbReference type="NCBI Taxonomy" id="34504"/>
    <lineage>
        <taxon>Eukaryota</taxon>
        <taxon>Metazoa</taxon>
        <taxon>Spiralia</taxon>
        <taxon>Lophotrochozoa</taxon>
        <taxon>Platyhelminthes</taxon>
        <taxon>Trematoda</taxon>
        <taxon>Digenea</taxon>
        <taxon>Plagiorchiida</taxon>
        <taxon>Troglotremata</taxon>
        <taxon>Troglotrematidae</taxon>
        <taxon>Paragonimus</taxon>
    </lineage>
</organism>
<dbReference type="GO" id="GO:0061809">
    <property type="term" value="F:NAD+ nucleosidase activity, cyclic ADP-ribose generating"/>
    <property type="evidence" value="ECO:0007669"/>
    <property type="project" value="InterPro"/>
</dbReference>
<dbReference type="EMBL" id="QNGE01008680">
    <property type="protein sequence ID" value="KAA3670710.1"/>
    <property type="molecule type" value="Genomic_DNA"/>
</dbReference>
<gene>
    <name evidence="6" type="ORF">DEA37_0009489</name>
</gene>
<dbReference type="Gene3D" id="3.40.50.720">
    <property type="entry name" value="NAD(P)-binding Rossmann-like Domain"/>
    <property type="match status" value="1"/>
</dbReference>
<feature type="non-terminal residue" evidence="6">
    <location>
        <position position="1"/>
    </location>
</feature>
<sequence>YSKRVQDDVGIILNGSISIPFDKNSTLATVELPNLKQPQVRQVTAYIVHDLEEGQYPRKCDSESMLELKMEITERNISYRCEEDPMFIKHYQCIWAPTNSRCLLSSSSRSPDTLNSIWAPILLTLLIGISVQPI</sequence>
<evidence type="ECO:0000256" key="3">
    <source>
        <dbReference type="ARBA" id="ARBA00022801"/>
    </source>
</evidence>
<dbReference type="PANTHER" id="PTHR10912:SF7">
    <property type="entry name" value="ADP-RIBOSYL CYCLASE_CYCLIC ADP-RIBOSE HYDROLASE"/>
    <property type="match status" value="1"/>
</dbReference>
<keyword evidence="2" id="KW-0808">Transferase</keyword>
<dbReference type="PANTHER" id="PTHR10912">
    <property type="entry name" value="ADP-RIBOSYL CYCLASE"/>
    <property type="match status" value="1"/>
</dbReference>
<dbReference type="SUPFAM" id="SSF52309">
    <property type="entry name" value="N-(deoxy)ribosyltransferase-like"/>
    <property type="match status" value="1"/>
</dbReference>
<dbReference type="AlphaFoldDB" id="A0A5J4N5R7"/>
<accession>A0A5J4N5R7</accession>